<feature type="transmembrane region" description="Helical" evidence="5">
    <location>
        <begin position="254"/>
        <end position="275"/>
    </location>
</feature>
<dbReference type="Pfam" id="PF25145">
    <property type="entry name" value="NfeD1b_N"/>
    <property type="match status" value="1"/>
</dbReference>
<evidence type="ECO:0000313" key="11">
    <source>
        <dbReference type="Proteomes" id="UP001139011"/>
    </source>
</evidence>
<reference evidence="10" key="1">
    <citation type="submission" date="2021-09" db="EMBL/GenBank/DDBJ databases">
        <title>Genome analysis of Fictibacillus sp. KIGAM418 isolated from marine sediment.</title>
        <authorList>
            <person name="Seo M.-J."/>
            <person name="Cho E.-S."/>
            <person name="Hwang C.Y."/>
        </authorList>
    </citation>
    <scope>NUCLEOTIDE SEQUENCE</scope>
    <source>
        <strain evidence="10">KIGAM418</strain>
    </source>
</reference>
<gene>
    <name evidence="10" type="ORF">LCY76_14315</name>
</gene>
<dbReference type="PANTHER" id="PTHR33507:SF3">
    <property type="entry name" value="INNER MEMBRANE PROTEIN YBBJ"/>
    <property type="match status" value="1"/>
</dbReference>
<dbReference type="AlphaFoldDB" id="A0A9X1XHI7"/>
<feature type="transmembrane region" description="Helical" evidence="5">
    <location>
        <begin position="306"/>
        <end position="324"/>
    </location>
</feature>
<dbReference type="Proteomes" id="UP001139011">
    <property type="component" value="Unassembled WGS sequence"/>
</dbReference>
<dbReference type="SUPFAM" id="SSF141322">
    <property type="entry name" value="NfeD domain-like"/>
    <property type="match status" value="1"/>
</dbReference>
<sequence length="444" mass="47740">MKKVRFVFFLALIMIPLMASIQPASSEGSGKTVFVIPVQQEIERGLEAFLKRSIKDAESAGADHIIFEINTPGGRVDSANNIAEVIRDTKIPTTAYIVKDAFSAGAYIALNADEIVMKPSTTIGSAAVIDSRGNTAGKKAESAWIAEMEAAAELNNRNPKYARAMADDDMELKELGLKKGELLTLTANQAVKVGYAEKIVKDRSELLFYLKLDDASVTQEDLSLAERLASFVTSPVVVPILLSIGFLGMVIELFTAGFGVAGIIGLSSMFLYFFGHLLAGLAGWESIALFILGIIFLLLEVFVPGGIVGILGLTAVIASLVMAAGSLTTIVTSIAIAIVVTIIGAFLFLKFFGYRGPLRKLVLFDSTSTEKGYVSSRQRHDLSGRIAESITPLRPSGTAELDGEYLDVVTEGSFIQKGKRIKIVKVQGSRIVVREVKDHHEGGM</sequence>
<dbReference type="Gene3D" id="2.40.50.140">
    <property type="entry name" value="Nucleic acid-binding proteins"/>
    <property type="match status" value="1"/>
</dbReference>
<feature type="domain" description="NfeD-like C-terminal" evidence="7">
    <location>
        <begin position="380"/>
        <end position="434"/>
    </location>
</feature>
<evidence type="ECO:0000259" key="7">
    <source>
        <dbReference type="Pfam" id="PF01957"/>
    </source>
</evidence>
<protein>
    <submittedName>
        <fullName evidence="10">Nodulation protein NfeD</fullName>
    </submittedName>
</protein>
<dbReference type="InterPro" id="IPR029045">
    <property type="entry name" value="ClpP/crotonase-like_dom_sf"/>
</dbReference>
<dbReference type="Gene3D" id="3.90.226.10">
    <property type="entry name" value="2-enoyl-CoA Hydratase, Chain A, domain 1"/>
    <property type="match status" value="1"/>
</dbReference>
<evidence type="ECO:0000256" key="1">
    <source>
        <dbReference type="ARBA" id="ARBA00004141"/>
    </source>
</evidence>
<evidence type="ECO:0000259" key="8">
    <source>
        <dbReference type="Pfam" id="PF24961"/>
    </source>
</evidence>
<dbReference type="InterPro" id="IPR012340">
    <property type="entry name" value="NA-bd_OB-fold"/>
</dbReference>
<evidence type="ECO:0000313" key="10">
    <source>
        <dbReference type="EMBL" id="MCK6257759.1"/>
    </source>
</evidence>
<feature type="domain" description="NfeD1b N-terminal" evidence="9">
    <location>
        <begin position="32"/>
        <end position="219"/>
    </location>
</feature>
<dbReference type="RefSeq" id="WP_248253177.1">
    <property type="nucleotide sequence ID" value="NZ_JAIWJX010000002.1"/>
</dbReference>
<keyword evidence="2 5" id="KW-0812">Transmembrane</keyword>
<dbReference type="EMBL" id="JAIWJX010000002">
    <property type="protein sequence ID" value="MCK6257759.1"/>
    <property type="molecule type" value="Genomic_DNA"/>
</dbReference>
<comment type="caution">
    <text evidence="10">The sequence shown here is derived from an EMBL/GenBank/DDBJ whole genome shotgun (WGS) entry which is preliminary data.</text>
</comment>
<feature type="domain" description="NfeD integral membrane" evidence="8">
    <location>
        <begin position="237"/>
        <end position="350"/>
    </location>
</feature>
<dbReference type="Pfam" id="PF01957">
    <property type="entry name" value="NfeD"/>
    <property type="match status" value="1"/>
</dbReference>
<keyword evidence="3 5" id="KW-1133">Transmembrane helix</keyword>
<feature type="transmembrane region" description="Helical" evidence="5">
    <location>
        <begin position="330"/>
        <end position="352"/>
    </location>
</feature>
<dbReference type="InterPro" id="IPR002810">
    <property type="entry name" value="NfeD-like_C"/>
</dbReference>
<feature type="chain" id="PRO_5040801679" evidence="6">
    <location>
        <begin position="20"/>
        <end position="444"/>
    </location>
</feature>
<dbReference type="InterPro" id="IPR056739">
    <property type="entry name" value="NfeD_membrane"/>
</dbReference>
<dbReference type="Pfam" id="PF24961">
    <property type="entry name" value="NfeD_membrane"/>
    <property type="match status" value="1"/>
</dbReference>
<dbReference type="PANTHER" id="PTHR33507">
    <property type="entry name" value="INNER MEMBRANE PROTEIN YBBJ"/>
    <property type="match status" value="1"/>
</dbReference>
<feature type="transmembrane region" description="Helical" evidence="5">
    <location>
        <begin position="281"/>
        <end position="299"/>
    </location>
</feature>
<evidence type="ECO:0000259" key="9">
    <source>
        <dbReference type="Pfam" id="PF25145"/>
    </source>
</evidence>
<feature type="transmembrane region" description="Helical" evidence="5">
    <location>
        <begin position="228"/>
        <end position="247"/>
    </location>
</feature>
<comment type="subcellular location">
    <subcellularLocation>
        <location evidence="1">Membrane</location>
        <topology evidence="1">Multi-pass membrane protein</topology>
    </subcellularLocation>
</comment>
<organism evidence="10 11">
    <name type="scientific">Fictibacillus marinisediminis</name>
    <dbReference type="NCBI Taxonomy" id="2878389"/>
    <lineage>
        <taxon>Bacteria</taxon>
        <taxon>Bacillati</taxon>
        <taxon>Bacillota</taxon>
        <taxon>Bacilli</taxon>
        <taxon>Bacillales</taxon>
        <taxon>Fictibacillaceae</taxon>
        <taxon>Fictibacillus</taxon>
    </lineage>
</organism>
<dbReference type="GO" id="GO:0005886">
    <property type="term" value="C:plasma membrane"/>
    <property type="evidence" value="ECO:0007669"/>
    <property type="project" value="TreeGrafter"/>
</dbReference>
<evidence type="ECO:0000256" key="5">
    <source>
        <dbReference type="SAM" id="Phobius"/>
    </source>
</evidence>
<keyword evidence="6" id="KW-0732">Signal</keyword>
<evidence type="ECO:0000256" key="4">
    <source>
        <dbReference type="ARBA" id="ARBA00023136"/>
    </source>
</evidence>
<name>A0A9X1XHI7_9BACL</name>
<dbReference type="InterPro" id="IPR052165">
    <property type="entry name" value="Membrane_assoc_protease"/>
</dbReference>
<proteinExistence type="predicted"/>
<accession>A0A9X1XHI7</accession>
<keyword evidence="11" id="KW-1185">Reference proteome</keyword>
<keyword evidence="4 5" id="KW-0472">Membrane</keyword>
<feature type="signal peptide" evidence="6">
    <location>
        <begin position="1"/>
        <end position="19"/>
    </location>
</feature>
<dbReference type="CDD" id="cd07021">
    <property type="entry name" value="Clp_protease_NfeD_like"/>
    <property type="match status" value="1"/>
</dbReference>
<evidence type="ECO:0000256" key="3">
    <source>
        <dbReference type="ARBA" id="ARBA00022989"/>
    </source>
</evidence>
<dbReference type="InterPro" id="IPR056738">
    <property type="entry name" value="NfeD1b_N"/>
</dbReference>
<evidence type="ECO:0000256" key="2">
    <source>
        <dbReference type="ARBA" id="ARBA00022692"/>
    </source>
</evidence>
<evidence type="ECO:0000256" key="6">
    <source>
        <dbReference type="SAM" id="SignalP"/>
    </source>
</evidence>
<dbReference type="SUPFAM" id="SSF52096">
    <property type="entry name" value="ClpP/crotonase"/>
    <property type="match status" value="1"/>
</dbReference>